<dbReference type="AlphaFoldDB" id="A0AAW1PW20"/>
<organism evidence="2 3">
    <name type="scientific">Symbiochloris irregularis</name>
    <dbReference type="NCBI Taxonomy" id="706552"/>
    <lineage>
        <taxon>Eukaryota</taxon>
        <taxon>Viridiplantae</taxon>
        <taxon>Chlorophyta</taxon>
        <taxon>core chlorophytes</taxon>
        <taxon>Trebouxiophyceae</taxon>
        <taxon>Trebouxiales</taxon>
        <taxon>Trebouxiaceae</taxon>
        <taxon>Symbiochloris</taxon>
    </lineage>
</organism>
<protein>
    <submittedName>
        <fullName evidence="2">Uncharacterized protein</fullName>
    </submittedName>
</protein>
<sequence length="182" mass="19849">MVTVPRSSAAQHPSMTGMSQSGRSVTISPFADFADSVYSADEQTYVFSLNGRYLAVTLGVWDPLDHESWSHNSEILFSVDVEKVAVLEALTFKHESGSLVPAFSWDESLLVAGSKLVQMQGGKIIDLIGRRVFPGLESRFAGPFDKTSTFLGMTGLPICEQDKAPSAMVFNARTLERLVKQA</sequence>
<evidence type="ECO:0000313" key="2">
    <source>
        <dbReference type="EMBL" id="KAK9812099.1"/>
    </source>
</evidence>
<evidence type="ECO:0000256" key="1">
    <source>
        <dbReference type="SAM" id="MobiDB-lite"/>
    </source>
</evidence>
<reference evidence="2 3" key="1">
    <citation type="journal article" date="2024" name="Nat. Commun.">
        <title>Phylogenomics reveals the evolutionary origins of lichenization in chlorophyte algae.</title>
        <authorList>
            <person name="Puginier C."/>
            <person name="Libourel C."/>
            <person name="Otte J."/>
            <person name="Skaloud P."/>
            <person name="Haon M."/>
            <person name="Grisel S."/>
            <person name="Petersen M."/>
            <person name="Berrin J.G."/>
            <person name="Delaux P.M."/>
            <person name="Dal Grande F."/>
            <person name="Keller J."/>
        </authorList>
    </citation>
    <scope>NUCLEOTIDE SEQUENCE [LARGE SCALE GENOMIC DNA]</scope>
    <source>
        <strain evidence="2 3">SAG 2036</strain>
    </source>
</reference>
<proteinExistence type="predicted"/>
<evidence type="ECO:0000313" key="3">
    <source>
        <dbReference type="Proteomes" id="UP001465755"/>
    </source>
</evidence>
<dbReference type="Proteomes" id="UP001465755">
    <property type="component" value="Unassembled WGS sequence"/>
</dbReference>
<feature type="region of interest" description="Disordered" evidence="1">
    <location>
        <begin position="1"/>
        <end position="22"/>
    </location>
</feature>
<comment type="caution">
    <text evidence="2">The sequence shown here is derived from an EMBL/GenBank/DDBJ whole genome shotgun (WGS) entry which is preliminary data.</text>
</comment>
<gene>
    <name evidence="2" type="ORF">WJX73_006488</name>
</gene>
<dbReference type="EMBL" id="JALJOQ010000009">
    <property type="protein sequence ID" value="KAK9812099.1"/>
    <property type="molecule type" value="Genomic_DNA"/>
</dbReference>
<name>A0AAW1PW20_9CHLO</name>
<keyword evidence="3" id="KW-1185">Reference proteome</keyword>
<accession>A0AAW1PW20</accession>